<organism evidence="2 3">
    <name type="scientific">Aspergillus thermomutatus</name>
    <name type="common">Neosartorya pseudofischeri</name>
    <dbReference type="NCBI Taxonomy" id="41047"/>
    <lineage>
        <taxon>Eukaryota</taxon>
        <taxon>Fungi</taxon>
        <taxon>Dikarya</taxon>
        <taxon>Ascomycota</taxon>
        <taxon>Pezizomycotina</taxon>
        <taxon>Eurotiomycetes</taxon>
        <taxon>Eurotiomycetidae</taxon>
        <taxon>Eurotiales</taxon>
        <taxon>Aspergillaceae</taxon>
        <taxon>Aspergillus</taxon>
        <taxon>Aspergillus subgen. Fumigati</taxon>
    </lineage>
</organism>
<dbReference type="GeneID" id="38123170"/>
<reference evidence="2" key="1">
    <citation type="submission" date="2018-08" db="EMBL/GenBank/DDBJ databases">
        <title>Draft genome sequence of azole-resistant Aspergillus thermomutatus (Neosartorya pseudofischeri) strain HMR AF 39, isolated from a human nasal aspirate.</title>
        <authorList>
            <person name="Parent-Michaud M."/>
            <person name="Dufresne P.J."/>
            <person name="Fournier E."/>
            <person name="Martineau C."/>
            <person name="Moreira S."/>
            <person name="Perkins V."/>
            <person name="De Repentigny L."/>
            <person name="Dufresne S.F."/>
        </authorList>
    </citation>
    <scope>NUCLEOTIDE SEQUENCE [LARGE SCALE GENOMIC DNA]</scope>
    <source>
        <strain evidence="2">HMR AF 39</strain>
    </source>
</reference>
<sequence>MAAFRATPKKHRSSFSFTAVDFRNEDTPRNATARDLSCAPDLADGTGQAAQTPLQCRSHTRRHSQDWSAGRLPDPPLELVTNPKELIPRLLSGNGVCLVGRRIRKQGALHKSGK</sequence>
<accession>A0A397HP08</accession>
<dbReference type="EMBL" id="NKHU02000020">
    <property type="protein sequence ID" value="RHZ64899.1"/>
    <property type="molecule type" value="Genomic_DNA"/>
</dbReference>
<evidence type="ECO:0000256" key="1">
    <source>
        <dbReference type="SAM" id="MobiDB-lite"/>
    </source>
</evidence>
<dbReference type="Proteomes" id="UP000215305">
    <property type="component" value="Unassembled WGS sequence"/>
</dbReference>
<comment type="caution">
    <text evidence="2">The sequence shown here is derived from an EMBL/GenBank/DDBJ whole genome shotgun (WGS) entry which is preliminary data.</text>
</comment>
<evidence type="ECO:0000313" key="2">
    <source>
        <dbReference type="EMBL" id="RHZ64899.1"/>
    </source>
</evidence>
<evidence type="ECO:0000313" key="3">
    <source>
        <dbReference type="Proteomes" id="UP000215305"/>
    </source>
</evidence>
<feature type="region of interest" description="Disordered" evidence="1">
    <location>
        <begin position="38"/>
        <end position="76"/>
    </location>
</feature>
<gene>
    <name evidence="2" type="ORF">CDV56_101196</name>
</gene>
<dbReference type="AlphaFoldDB" id="A0A397HP08"/>
<name>A0A397HP08_ASPTH</name>
<proteinExistence type="predicted"/>
<protein>
    <submittedName>
        <fullName evidence="2">Uncharacterized protein</fullName>
    </submittedName>
</protein>
<keyword evidence="3" id="KW-1185">Reference proteome</keyword>
<dbReference type="VEuPathDB" id="FungiDB:CDV56_101196"/>
<dbReference type="RefSeq" id="XP_026617638.1">
    <property type="nucleotide sequence ID" value="XM_026754815.1"/>
</dbReference>
<feature type="compositionally biased region" description="Polar residues" evidence="1">
    <location>
        <begin position="48"/>
        <end position="57"/>
    </location>
</feature>